<keyword evidence="3" id="KW-0812">Transmembrane</keyword>
<keyword evidence="2 3" id="KW-0808">Transferase</keyword>
<dbReference type="STRING" id="947166.A0A1D1V2Z2"/>
<sequence length="505" mass="58014">MGAWRNDMSAQRCFNHLTRNLFFALWLAVALSMSGLVLMDLITIPDIGHFSALLKSVDPEVDLSYDRPLIITADSRRILRRYKNLDLVAITSRIRGKAEARLRKSEYYQRRLNATASETHGYLSHGINDGGLGNWLFMVASLYGIARVNLRTPSLFQTYWAETYLENFNLTRINRTDFFLGGNYTEEVQKHLVPEASYGTFAAWMVYLDTLEAAKHGPDMVIQGYLQSWMYFHWVRDEIRSMFTFKRIIYDACIGAVWYKLNALRNLTVEMEAQEHASKAEKLAFELDSPIDEIEPDIESGVDSRTLISKSVPKFVDDGVAESSLTLTKQRKVGSDGRRLRHFRELLNFDASSGFSAARERARKEPVLVGIHVRRGDIANRSGSHYQFGHTPATDDYLLHAVAYFERKYPLVIFFVVSNDIAYCRKLFLNPNVLYLEKSHEAVDMAFLSLMDNIILTVGSYGWWAAYLSDADEVLYYKDWPRPGSEMARGINPKQYFLGRWKPMV</sequence>
<gene>
    <name evidence="4" type="primary">RvY_04860-1</name>
    <name evidence="4" type="synonym">RvY_04860.1</name>
    <name evidence="4" type="ORF">RvY_04860</name>
</gene>
<comment type="subcellular location">
    <subcellularLocation>
        <location evidence="3">Golgi apparatus</location>
        <location evidence="3">Golgi stack membrane</location>
        <topology evidence="3">Single-pass type II membrane protein</topology>
    </subcellularLocation>
</comment>
<dbReference type="Pfam" id="PF01531">
    <property type="entry name" value="Glyco_transf_11"/>
    <property type="match status" value="1"/>
</dbReference>
<comment type="similarity">
    <text evidence="3">Belongs to the glycosyltransferase 11 family.</text>
</comment>
<comment type="pathway">
    <text evidence="3">Protein modification; protein glycosylation.</text>
</comment>
<keyword evidence="3" id="KW-0735">Signal-anchor</keyword>
<evidence type="ECO:0000256" key="3">
    <source>
        <dbReference type="RuleBase" id="RU363129"/>
    </source>
</evidence>
<keyword evidence="3" id="KW-0325">Glycoprotein</keyword>
<keyword evidence="5" id="KW-1185">Reference proteome</keyword>
<proteinExistence type="inferred from homology"/>
<dbReference type="UniPathway" id="UPA00378"/>
<dbReference type="AlphaFoldDB" id="A0A1D1V2Z2"/>
<dbReference type="PANTHER" id="PTHR11927:SF9">
    <property type="entry name" value="L-FUCOSYLTRANSFERASE"/>
    <property type="match status" value="1"/>
</dbReference>
<dbReference type="GO" id="GO:0008107">
    <property type="term" value="F:galactoside 2-alpha-L-fucosyltransferase activity"/>
    <property type="evidence" value="ECO:0007669"/>
    <property type="project" value="InterPro"/>
</dbReference>
<protein>
    <recommendedName>
        <fullName evidence="3">L-Fucosyltransferase</fullName>
        <ecNumber evidence="3">2.4.1.-</ecNumber>
    </recommendedName>
</protein>
<name>A0A1D1V2Z2_RAMVA</name>
<evidence type="ECO:0000256" key="2">
    <source>
        <dbReference type="ARBA" id="ARBA00022679"/>
    </source>
</evidence>
<evidence type="ECO:0000313" key="5">
    <source>
        <dbReference type="Proteomes" id="UP000186922"/>
    </source>
</evidence>
<evidence type="ECO:0000256" key="1">
    <source>
        <dbReference type="ARBA" id="ARBA00022676"/>
    </source>
</evidence>
<dbReference type="PANTHER" id="PTHR11927">
    <property type="entry name" value="GALACTOSIDE 2-L-FUCOSYLTRANSFERASE"/>
    <property type="match status" value="1"/>
</dbReference>
<comment type="caution">
    <text evidence="4">The sequence shown here is derived from an EMBL/GenBank/DDBJ whole genome shotgun (WGS) entry which is preliminary data.</text>
</comment>
<keyword evidence="1 3" id="KW-0328">Glycosyltransferase</keyword>
<keyword evidence="3" id="KW-0333">Golgi apparatus</keyword>
<accession>A0A1D1V2Z2</accession>
<dbReference type="GO" id="GO:0005975">
    <property type="term" value="P:carbohydrate metabolic process"/>
    <property type="evidence" value="ECO:0007669"/>
    <property type="project" value="InterPro"/>
</dbReference>
<dbReference type="EC" id="2.4.1.-" evidence="3"/>
<dbReference type="CDD" id="cd11301">
    <property type="entry name" value="Fut1_Fut2_like"/>
    <property type="match status" value="1"/>
</dbReference>
<evidence type="ECO:0000313" key="4">
    <source>
        <dbReference type="EMBL" id="GAU92828.1"/>
    </source>
</evidence>
<dbReference type="EMBL" id="BDGG01000002">
    <property type="protein sequence ID" value="GAU92828.1"/>
    <property type="molecule type" value="Genomic_DNA"/>
</dbReference>
<dbReference type="GO" id="GO:0032580">
    <property type="term" value="C:Golgi cisterna membrane"/>
    <property type="evidence" value="ECO:0007669"/>
    <property type="project" value="UniProtKB-SubCell"/>
</dbReference>
<organism evidence="4 5">
    <name type="scientific">Ramazzottius varieornatus</name>
    <name type="common">Water bear</name>
    <name type="synonym">Tardigrade</name>
    <dbReference type="NCBI Taxonomy" id="947166"/>
    <lineage>
        <taxon>Eukaryota</taxon>
        <taxon>Metazoa</taxon>
        <taxon>Ecdysozoa</taxon>
        <taxon>Tardigrada</taxon>
        <taxon>Eutardigrada</taxon>
        <taxon>Parachela</taxon>
        <taxon>Hypsibioidea</taxon>
        <taxon>Ramazzottiidae</taxon>
        <taxon>Ramazzottius</taxon>
    </lineage>
</organism>
<dbReference type="OrthoDB" id="3226at2759"/>
<reference evidence="4 5" key="1">
    <citation type="journal article" date="2016" name="Nat. Commun.">
        <title>Extremotolerant tardigrade genome and improved radiotolerance of human cultured cells by tardigrade-unique protein.</title>
        <authorList>
            <person name="Hashimoto T."/>
            <person name="Horikawa D.D."/>
            <person name="Saito Y."/>
            <person name="Kuwahara H."/>
            <person name="Kozuka-Hata H."/>
            <person name="Shin-I T."/>
            <person name="Minakuchi Y."/>
            <person name="Ohishi K."/>
            <person name="Motoyama A."/>
            <person name="Aizu T."/>
            <person name="Enomoto A."/>
            <person name="Kondo K."/>
            <person name="Tanaka S."/>
            <person name="Hara Y."/>
            <person name="Koshikawa S."/>
            <person name="Sagara H."/>
            <person name="Miura T."/>
            <person name="Yokobori S."/>
            <person name="Miyagawa K."/>
            <person name="Suzuki Y."/>
            <person name="Kubo T."/>
            <person name="Oyama M."/>
            <person name="Kohara Y."/>
            <person name="Fujiyama A."/>
            <person name="Arakawa K."/>
            <person name="Katayama T."/>
            <person name="Toyoda A."/>
            <person name="Kunieda T."/>
        </authorList>
    </citation>
    <scope>NUCLEOTIDE SEQUENCE [LARGE SCALE GENOMIC DNA]</scope>
    <source>
        <strain evidence="4 5">YOKOZUNA-1</strain>
    </source>
</reference>
<dbReference type="Proteomes" id="UP000186922">
    <property type="component" value="Unassembled WGS sequence"/>
</dbReference>
<dbReference type="InterPro" id="IPR002516">
    <property type="entry name" value="Glyco_trans_11"/>
</dbReference>